<feature type="region of interest" description="Disordered" evidence="1">
    <location>
        <begin position="325"/>
        <end position="351"/>
    </location>
</feature>
<dbReference type="EMBL" id="CADCXV010000653">
    <property type="protein sequence ID" value="CAB0031761.1"/>
    <property type="molecule type" value="Genomic_DNA"/>
</dbReference>
<evidence type="ECO:0000313" key="3">
    <source>
        <dbReference type="Proteomes" id="UP000479190"/>
    </source>
</evidence>
<proteinExistence type="predicted"/>
<reference evidence="2 3" key="1">
    <citation type="submission" date="2020-02" db="EMBL/GenBank/DDBJ databases">
        <authorList>
            <person name="Ferguson B K."/>
        </authorList>
    </citation>
    <scope>NUCLEOTIDE SEQUENCE [LARGE SCALE GENOMIC DNA]</scope>
</reference>
<evidence type="ECO:0000313" key="2">
    <source>
        <dbReference type="EMBL" id="CAB0031761.1"/>
    </source>
</evidence>
<evidence type="ECO:0000256" key="1">
    <source>
        <dbReference type="SAM" id="MobiDB-lite"/>
    </source>
</evidence>
<organism evidence="2 3">
    <name type="scientific">Trichogramma brassicae</name>
    <dbReference type="NCBI Taxonomy" id="86971"/>
    <lineage>
        <taxon>Eukaryota</taxon>
        <taxon>Metazoa</taxon>
        <taxon>Ecdysozoa</taxon>
        <taxon>Arthropoda</taxon>
        <taxon>Hexapoda</taxon>
        <taxon>Insecta</taxon>
        <taxon>Pterygota</taxon>
        <taxon>Neoptera</taxon>
        <taxon>Endopterygota</taxon>
        <taxon>Hymenoptera</taxon>
        <taxon>Apocrita</taxon>
        <taxon>Proctotrupomorpha</taxon>
        <taxon>Chalcidoidea</taxon>
        <taxon>Trichogrammatidae</taxon>
        <taxon>Trichogramma</taxon>
    </lineage>
</organism>
<feature type="compositionally biased region" description="Low complexity" evidence="1">
    <location>
        <begin position="328"/>
        <end position="351"/>
    </location>
</feature>
<protein>
    <submittedName>
        <fullName evidence="2">Uncharacterized protein</fullName>
    </submittedName>
</protein>
<accession>A0A6H5I5T6</accession>
<dbReference type="AlphaFoldDB" id="A0A6H5I5T6"/>
<sequence length="415" mass="46252">MTLVNYDVRDDGKTIERSAMTLVNYDVRDDGKTIERSAMTLVNYDVRDDGKTRKSAMTLVNYDVRDDGKTIERSAMTLVNYDVRDDGKTRRSAMTLIRERTYDQKGQSKICCESERSSSVRVKRDILGDVYVGLTSTARLVRSYVARVKSASAGTSRFECARENQWIQRTSRPQGQPRVDLDQEKISTSCGESGGPALSRCMCESYAPTRPPGLRSSRLPSTGALRHGDRHRLQLLMLLLTLSSRGSSVLGRRAGHGRGGGRRLAHHRAVTDWYRERSQGLHVAGRPTSHRPPEIGQLSRIARTGPATRPAARISWPGCIDCTPAENTTTTKTSTRSSGYIEQQQQQRQSRPRAAAAAIECLLQFFFSLSIFSPTPPLRTARERESATRTTLIVAKHFTYATTTTAAKHIKARTL</sequence>
<gene>
    <name evidence="2" type="ORF">TBRA_LOCUS3724</name>
</gene>
<keyword evidence="3" id="KW-1185">Reference proteome</keyword>
<dbReference type="Proteomes" id="UP000479190">
    <property type="component" value="Unassembled WGS sequence"/>
</dbReference>
<name>A0A6H5I5T6_9HYME</name>